<evidence type="ECO:0000256" key="4">
    <source>
        <dbReference type="ARBA" id="ARBA00011575"/>
    </source>
</evidence>
<evidence type="ECO:0000256" key="13">
    <source>
        <dbReference type="ARBA" id="ARBA00025634"/>
    </source>
</evidence>
<dbReference type="PRINTS" id="PR00095">
    <property type="entry name" value="ANTSNTHASEI"/>
</dbReference>
<evidence type="ECO:0000256" key="2">
    <source>
        <dbReference type="ARBA" id="ARBA00004873"/>
    </source>
</evidence>
<keyword evidence="10 15" id="KW-0460">Magnesium</keyword>
<proteinExistence type="inferred from homology"/>
<dbReference type="InterPro" id="IPR006805">
    <property type="entry name" value="Anth_synth_I_N"/>
</dbReference>
<organism evidence="18 19">
    <name type="scientific">Candidatus Aquicultor secundus</name>
    <dbReference type="NCBI Taxonomy" id="1973895"/>
    <lineage>
        <taxon>Bacteria</taxon>
        <taxon>Bacillati</taxon>
        <taxon>Actinomycetota</taxon>
        <taxon>Candidatus Aquicultoria</taxon>
        <taxon>Candidatus Aquicultorales</taxon>
        <taxon>Candidatus Aquicultoraceae</taxon>
        <taxon>Candidatus Aquicultor</taxon>
    </lineage>
</organism>
<evidence type="ECO:0000256" key="1">
    <source>
        <dbReference type="ARBA" id="ARBA00001946"/>
    </source>
</evidence>
<accession>A0A2M7T844</accession>
<dbReference type="PANTHER" id="PTHR11236:SF48">
    <property type="entry name" value="ISOCHORISMATE SYNTHASE MENF"/>
    <property type="match status" value="1"/>
</dbReference>
<evidence type="ECO:0000259" key="16">
    <source>
        <dbReference type="Pfam" id="PF00425"/>
    </source>
</evidence>
<dbReference type="Pfam" id="PF00425">
    <property type="entry name" value="Chorismate_bind"/>
    <property type="match status" value="1"/>
</dbReference>
<evidence type="ECO:0000256" key="3">
    <source>
        <dbReference type="ARBA" id="ARBA00009562"/>
    </source>
</evidence>
<evidence type="ECO:0000259" key="17">
    <source>
        <dbReference type="Pfam" id="PF04715"/>
    </source>
</evidence>
<dbReference type="GO" id="GO:0046872">
    <property type="term" value="F:metal ion binding"/>
    <property type="evidence" value="ECO:0007669"/>
    <property type="project" value="UniProtKB-KW"/>
</dbReference>
<evidence type="ECO:0000256" key="11">
    <source>
        <dbReference type="ARBA" id="ARBA00023141"/>
    </source>
</evidence>
<evidence type="ECO:0000256" key="8">
    <source>
        <dbReference type="ARBA" id="ARBA00022723"/>
    </source>
</evidence>
<dbReference type="EC" id="4.1.3.27" evidence="5 15"/>
<dbReference type="Pfam" id="PF04715">
    <property type="entry name" value="Anth_synt_I_N"/>
    <property type="match status" value="1"/>
</dbReference>
<comment type="catalytic activity">
    <reaction evidence="14 15">
        <text>chorismate + L-glutamine = anthranilate + pyruvate + L-glutamate + H(+)</text>
        <dbReference type="Rhea" id="RHEA:21732"/>
        <dbReference type="ChEBI" id="CHEBI:15361"/>
        <dbReference type="ChEBI" id="CHEBI:15378"/>
        <dbReference type="ChEBI" id="CHEBI:16567"/>
        <dbReference type="ChEBI" id="CHEBI:29748"/>
        <dbReference type="ChEBI" id="CHEBI:29985"/>
        <dbReference type="ChEBI" id="CHEBI:58359"/>
        <dbReference type="EC" id="4.1.3.27"/>
    </reaction>
</comment>
<keyword evidence="11 15" id="KW-0057">Aromatic amino acid biosynthesis</keyword>
<dbReference type="EMBL" id="PFNG01000129">
    <property type="protein sequence ID" value="PIZ39078.1"/>
    <property type="molecule type" value="Genomic_DNA"/>
</dbReference>
<keyword evidence="12 15" id="KW-0456">Lyase</keyword>
<keyword evidence="7 15" id="KW-0028">Amino-acid biosynthesis</keyword>
<dbReference type="UniPathway" id="UPA00035">
    <property type="reaction ID" value="UER00040"/>
</dbReference>
<comment type="pathway">
    <text evidence="2 15">Amino-acid biosynthesis; L-tryptophan biosynthesis; L-tryptophan from chorismate: step 1/5.</text>
</comment>
<evidence type="ECO:0000256" key="10">
    <source>
        <dbReference type="ARBA" id="ARBA00022842"/>
    </source>
</evidence>
<evidence type="ECO:0000256" key="12">
    <source>
        <dbReference type="ARBA" id="ARBA00023239"/>
    </source>
</evidence>
<protein>
    <recommendedName>
        <fullName evidence="6 15">Anthranilate synthase component 1</fullName>
        <ecNumber evidence="5 15">4.1.3.27</ecNumber>
    </recommendedName>
</protein>
<evidence type="ECO:0000256" key="5">
    <source>
        <dbReference type="ARBA" id="ARBA00012266"/>
    </source>
</evidence>
<dbReference type="PANTHER" id="PTHR11236">
    <property type="entry name" value="AMINOBENZOATE/ANTHRANILATE SYNTHASE"/>
    <property type="match status" value="1"/>
</dbReference>
<evidence type="ECO:0000256" key="14">
    <source>
        <dbReference type="ARBA" id="ARBA00047683"/>
    </source>
</evidence>
<dbReference type="AlphaFoldDB" id="A0A2M7T844"/>
<dbReference type="InterPro" id="IPR015890">
    <property type="entry name" value="Chorismate_C"/>
</dbReference>
<feature type="domain" description="Anthranilate synthase component I N-terminal" evidence="17">
    <location>
        <begin position="28"/>
        <end position="166"/>
    </location>
</feature>
<name>A0A2M7T844_9ACTN</name>
<dbReference type="SUPFAM" id="SSF56322">
    <property type="entry name" value="ADC synthase"/>
    <property type="match status" value="1"/>
</dbReference>
<dbReference type="InterPro" id="IPR005256">
    <property type="entry name" value="Anth_synth_I_PabB"/>
</dbReference>
<comment type="caution">
    <text evidence="18">The sequence shown here is derived from an EMBL/GenBank/DDBJ whole genome shotgun (WGS) entry which is preliminary data.</text>
</comment>
<comment type="function">
    <text evidence="13 15">Part of a heterotetrameric complex that catalyzes the two-step biosynthesis of anthranilate, an intermediate in the biosynthesis of L-tryptophan. In the first step, the glutamine-binding beta subunit (TrpG) of anthranilate synthase (AS) provides the glutamine amidotransferase activity which generates ammonia as a substrate that, along with chorismate, is used in the second step, catalyzed by the large alpha subunit of AS (TrpE) to produce anthranilate. In the absence of TrpG, TrpE can synthesize anthranilate directly from chorismate and high concentrations of ammonia.</text>
</comment>
<reference evidence="19" key="1">
    <citation type="submission" date="2017-09" db="EMBL/GenBank/DDBJ databases">
        <title>Depth-based differentiation of microbial function through sediment-hosted aquifers and enrichment of novel symbionts in the deep terrestrial subsurface.</title>
        <authorList>
            <person name="Probst A.J."/>
            <person name="Ladd B."/>
            <person name="Jarett J.K."/>
            <person name="Geller-Mcgrath D.E."/>
            <person name="Sieber C.M.K."/>
            <person name="Emerson J.B."/>
            <person name="Anantharaman K."/>
            <person name="Thomas B.C."/>
            <person name="Malmstrom R."/>
            <person name="Stieglmeier M."/>
            <person name="Klingl A."/>
            <person name="Woyke T."/>
            <person name="Ryan C.M."/>
            <person name="Banfield J.F."/>
        </authorList>
    </citation>
    <scope>NUCLEOTIDE SEQUENCE [LARGE SCALE GENOMIC DNA]</scope>
</reference>
<evidence type="ECO:0000313" key="19">
    <source>
        <dbReference type="Proteomes" id="UP000230956"/>
    </source>
</evidence>
<dbReference type="GO" id="GO:0004049">
    <property type="term" value="F:anthranilate synthase activity"/>
    <property type="evidence" value="ECO:0007669"/>
    <property type="project" value="UniProtKB-EC"/>
</dbReference>
<dbReference type="Gene3D" id="3.60.120.10">
    <property type="entry name" value="Anthranilate synthase"/>
    <property type="match status" value="1"/>
</dbReference>
<comment type="similarity">
    <text evidence="3 15">Belongs to the anthranilate synthase component I family.</text>
</comment>
<gene>
    <name evidence="15 18" type="primary">trpE</name>
    <name evidence="18" type="ORF">COY37_05425</name>
</gene>
<dbReference type="NCBIfam" id="TIGR00564">
    <property type="entry name" value="trpE_most"/>
    <property type="match status" value="1"/>
</dbReference>
<dbReference type="GO" id="GO:0000162">
    <property type="term" value="P:L-tryptophan biosynthetic process"/>
    <property type="evidence" value="ECO:0007669"/>
    <property type="project" value="UniProtKB-UniPathway"/>
</dbReference>
<comment type="subunit">
    <text evidence="4 15">Heterotetramer consisting of two non-identical subunits: a beta subunit (TrpG) and a large alpha subunit (TrpE).</text>
</comment>
<evidence type="ECO:0000256" key="15">
    <source>
        <dbReference type="RuleBase" id="RU364045"/>
    </source>
</evidence>
<feature type="domain" description="Chorismate-utilising enzyme C-terminal" evidence="16">
    <location>
        <begin position="223"/>
        <end position="476"/>
    </location>
</feature>
<keyword evidence="9 15" id="KW-0822">Tryptophan biosynthesis</keyword>
<dbReference type="Proteomes" id="UP000230956">
    <property type="component" value="Unassembled WGS sequence"/>
</dbReference>
<evidence type="ECO:0000256" key="7">
    <source>
        <dbReference type="ARBA" id="ARBA00022605"/>
    </source>
</evidence>
<evidence type="ECO:0000256" key="6">
    <source>
        <dbReference type="ARBA" id="ARBA00020653"/>
    </source>
</evidence>
<sequence length="496" mass="55191">MYTPSRSEFKKLAKQHNIVPVYREIIADMDTPVSAFIKLGDEVNSFLLESVTGGEQLGRYSFLGYDPFLVITARGTTVTIEGEEDAQLEDVKDPLKIVEDKMKAYNPAVLEGLPPFFGGAVGYVGYDAVRYFERIPKTAVDDLKVPEMVFLLTDTVIAFDHIKHKIKVVANMRVNGGDVNELYSSAVEKIDNVIKRLRSPLEYVQLVEMARFKPREFSSNVSEERFAQMVEKAKNYIHEGDIFQVVLSQRFSTPLTIEPFDIYRVLRTINPSPYMIYLKLEDCTIAGASPEPLIQVQDGTVITRPIAGTRPRGATAEEERSLELDLLQDEKERAEHVMLVDLGRNDLGRVSQAGTVKVDDLMYVERYSHVMHIVSTVSGKLLEDKTAFDALRAAFPAGTVSGAPKIRAMEIIDELEPTIRGPYAGIYGYFGFNGNLDCGITIRTIIIKDGNAYVQAGAGIVADSVPEKEFIETKNKARALFDAVDQAGYADIETSS</sequence>
<evidence type="ECO:0000256" key="9">
    <source>
        <dbReference type="ARBA" id="ARBA00022822"/>
    </source>
</evidence>
<dbReference type="InterPro" id="IPR005801">
    <property type="entry name" value="ADC_synthase"/>
</dbReference>
<dbReference type="InterPro" id="IPR019999">
    <property type="entry name" value="Anth_synth_I-like"/>
</dbReference>
<dbReference type="RefSeq" id="WP_286679089.1">
    <property type="nucleotide sequence ID" value="NZ_MNXI01000127.1"/>
</dbReference>
<keyword evidence="8 15" id="KW-0479">Metal-binding</keyword>
<comment type="cofactor">
    <cofactor evidence="1 15">
        <name>Mg(2+)</name>
        <dbReference type="ChEBI" id="CHEBI:18420"/>
    </cofactor>
</comment>
<evidence type="ECO:0000313" key="18">
    <source>
        <dbReference type="EMBL" id="PIZ39078.1"/>
    </source>
</evidence>